<dbReference type="Gene3D" id="3.40.50.1360">
    <property type="match status" value="1"/>
</dbReference>
<dbReference type="InterPro" id="IPR036388">
    <property type="entry name" value="WH-like_DNA-bd_sf"/>
</dbReference>
<dbReference type="Proteomes" id="UP000664122">
    <property type="component" value="Unassembled WGS sequence"/>
</dbReference>
<evidence type="ECO:0000259" key="5">
    <source>
        <dbReference type="Pfam" id="PF04198"/>
    </source>
</evidence>
<dbReference type="GO" id="GO:0030246">
    <property type="term" value="F:carbohydrate binding"/>
    <property type="evidence" value="ECO:0007669"/>
    <property type="project" value="InterPro"/>
</dbReference>
<dbReference type="EMBL" id="JAFMPP010000004">
    <property type="protein sequence ID" value="MBO0662350.1"/>
    <property type="molecule type" value="Genomic_DNA"/>
</dbReference>
<dbReference type="AlphaFoldDB" id="A0A939FY65"/>
<evidence type="ECO:0000256" key="4">
    <source>
        <dbReference type="ARBA" id="ARBA00023163"/>
    </source>
</evidence>
<evidence type="ECO:0000313" key="6">
    <source>
        <dbReference type="EMBL" id="MBO0662350.1"/>
    </source>
</evidence>
<keyword evidence="2" id="KW-0805">Transcription regulation</keyword>
<comment type="similarity">
    <text evidence="1">Belongs to the SorC transcriptional regulatory family.</text>
</comment>
<evidence type="ECO:0000256" key="2">
    <source>
        <dbReference type="ARBA" id="ARBA00023015"/>
    </source>
</evidence>
<organism evidence="6 7">
    <name type="scientific">Jiella flava</name>
    <dbReference type="NCBI Taxonomy" id="2816857"/>
    <lineage>
        <taxon>Bacteria</taxon>
        <taxon>Pseudomonadati</taxon>
        <taxon>Pseudomonadota</taxon>
        <taxon>Alphaproteobacteria</taxon>
        <taxon>Hyphomicrobiales</taxon>
        <taxon>Aurantimonadaceae</taxon>
        <taxon>Jiella</taxon>
    </lineage>
</organism>
<name>A0A939FY65_9HYPH</name>
<sequence length="308" mass="33115">MDRVRVRAAWMYYVEQMTQNDIAAKLNIGRVTVVRLLAEARARGEVQISVSGPIAEITRLERELEARFALDQAIVAPLSDPSVDPTPAISAAIGSYLSEAVTSGATVGLGWGRTLLGSLPHIQSRGVDDLKVVSLLGGITQAHRFNPAEFVWRFAQIFQGDAYLLAAPAIVDSEDTKHALIERCGLEPVIAMSAALDLLVFSVGDIDSASNTYRSGYIAEAERRNLVAAGAVGDVLFHFFDDRGEFVDHPINNLVIAAPLANIKTAATRVLASGGPNKIRALLAVMRIVPPTVFITDEETARAMLRAG</sequence>
<dbReference type="InterPro" id="IPR037171">
    <property type="entry name" value="NagB/RpiA_transferase-like"/>
</dbReference>
<dbReference type="Pfam" id="PF04198">
    <property type="entry name" value="Sugar-bind"/>
    <property type="match status" value="1"/>
</dbReference>
<protein>
    <submittedName>
        <fullName evidence="6">Sugar-binding transcriptional regulator</fullName>
    </submittedName>
</protein>
<reference evidence="6" key="1">
    <citation type="submission" date="2021-03" db="EMBL/GenBank/DDBJ databases">
        <title>Whole genome sequence of Jiella sp. CQZ9-1.</title>
        <authorList>
            <person name="Tuo L."/>
        </authorList>
    </citation>
    <scope>NUCLEOTIDE SEQUENCE</scope>
    <source>
        <strain evidence="6">CQZ9-1</strain>
    </source>
</reference>
<dbReference type="SUPFAM" id="SSF100950">
    <property type="entry name" value="NagB/RpiA/CoA transferase-like"/>
    <property type="match status" value="1"/>
</dbReference>
<proteinExistence type="inferred from homology"/>
<evidence type="ECO:0000256" key="1">
    <source>
        <dbReference type="ARBA" id="ARBA00010466"/>
    </source>
</evidence>
<dbReference type="InterPro" id="IPR051054">
    <property type="entry name" value="SorC_transcr_regulators"/>
</dbReference>
<dbReference type="GO" id="GO:0003677">
    <property type="term" value="F:DNA binding"/>
    <property type="evidence" value="ECO:0007669"/>
    <property type="project" value="UniProtKB-KW"/>
</dbReference>
<dbReference type="PANTHER" id="PTHR34294">
    <property type="entry name" value="TRANSCRIPTIONAL REGULATOR-RELATED"/>
    <property type="match status" value="1"/>
</dbReference>
<evidence type="ECO:0000256" key="3">
    <source>
        <dbReference type="ARBA" id="ARBA00023125"/>
    </source>
</evidence>
<dbReference type="InterPro" id="IPR007324">
    <property type="entry name" value="Sugar-bd_dom_put"/>
</dbReference>
<dbReference type="Gene3D" id="1.10.10.10">
    <property type="entry name" value="Winged helix-like DNA-binding domain superfamily/Winged helix DNA-binding domain"/>
    <property type="match status" value="1"/>
</dbReference>
<comment type="caution">
    <text evidence="6">The sequence shown here is derived from an EMBL/GenBank/DDBJ whole genome shotgun (WGS) entry which is preliminary data.</text>
</comment>
<accession>A0A939FY65</accession>
<gene>
    <name evidence="6" type="ORF">J1C48_07170</name>
</gene>
<evidence type="ECO:0000313" key="7">
    <source>
        <dbReference type="Proteomes" id="UP000664122"/>
    </source>
</evidence>
<feature type="domain" description="Sugar-binding" evidence="5">
    <location>
        <begin position="54"/>
        <end position="306"/>
    </location>
</feature>
<keyword evidence="7" id="KW-1185">Reference proteome</keyword>
<dbReference type="PANTHER" id="PTHR34294:SF1">
    <property type="entry name" value="TRANSCRIPTIONAL REGULATOR LSRR"/>
    <property type="match status" value="1"/>
</dbReference>
<keyword evidence="4" id="KW-0804">Transcription</keyword>
<keyword evidence="3" id="KW-0238">DNA-binding</keyword>